<dbReference type="RefSeq" id="XP_062683492.1">
    <property type="nucleotide sequence ID" value="XM_062821425.1"/>
</dbReference>
<comment type="caution">
    <text evidence="4">The sequence shown here is derived from an EMBL/GenBank/DDBJ whole genome shotgun (WGS) entry which is preliminary data.</text>
</comment>
<evidence type="ECO:0000313" key="5">
    <source>
        <dbReference type="Proteomes" id="UP001278500"/>
    </source>
</evidence>
<dbReference type="AlphaFoldDB" id="A0AAE0MTB3"/>
<dbReference type="GeneID" id="87858579"/>
<proteinExistence type="predicted"/>
<protein>
    <submittedName>
        <fullName evidence="4">Uncharacterized protein</fullName>
    </submittedName>
</protein>
<feature type="region of interest" description="Disordered" evidence="1">
    <location>
        <begin position="120"/>
        <end position="155"/>
    </location>
</feature>
<evidence type="ECO:0000256" key="2">
    <source>
        <dbReference type="SAM" id="Phobius"/>
    </source>
</evidence>
<reference evidence="4" key="2">
    <citation type="submission" date="2023-06" db="EMBL/GenBank/DDBJ databases">
        <authorList>
            <consortium name="Lawrence Berkeley National Laboratory"/>
            <person name="Haridas S."/>
            <person name="Hensen N."/>
            <person name="Bonometti L."/>
            <person name="Westerberg I."/>
            <person name="Brannstrom I.O."/>
            <person name="Guillou S."/>
            <person name="Cros-Aarteil S."/>
            <person name="Calhoun S."/>
            <person name="Kuo A."/>
            <person name="Mondo S."/>
            <person name="Pangilinan J."/>
            <person name="Riley R."/>
            <person name="Labutti K."/>
            <person name="Andreopoulos B."/>
            <person name="Lipzen A."/>
            <person name="Chen C."/>
            <person name="Yanf M."/>
            <person name="Daum C."/>
            <person name="Ng V."/>
            <person name="Clum A."/>
            <person name="Steindorff A."/>
            <person name="Ohm R."/>
            <person name="Martin F."/>
            <person name="Silar P."/>
            <person name="Natvig D."/>
            <person name="Lalanne C."/>
            <person name="Gautier V."/>
            <person name="Ament-Velasquez S.L."/>
            <person name="Kruys A."/>
            <person name="Hutchinson M.I."/>
            <person name="Powell A.J."/>
            <person name="Barry K."/>
            <person name="Miller A.N."/>
            <person name="Grigoriev I.V."/>
            <person name="Debuchy R."/>
            <person name="Gladieux P."/>
            <person name="Thoren M.H."/>
            <person name="Johannesson H."/>
        </authorList>
    </citation>
    <scope>NUCLEOTIDE SEQUENCE</scope>
    <source>
        <strain evidence="4">CBS 560.94</strain>
    </source>
</reference>
<keyword evidence="5" id="KW-1185">Reference proteome</keyword>
<feature type="compositionally biased region" description="Low complexity" evidence="1">
    <location>
        <begin position="129"/>
        <end position="143"/>
    </location>
</feature>
<evidence type="ECO:0000256" key="3">
    <source>
        <dbReference type="SAM" id="SignalP"/>
    </source>
</evidence>
<feature type="signal peptide" evidence="3">
    <location>
        <begin position="1"/>
        <end position="22"/>
    </location>
</feature>
<keyword evidence="3" id="KW-0732">Signal</keyword>
<name>A0AAE0MTB3_9PEZI</name>
<feature type="transmembrane region" description="Helical" evidence="2">
    <location>
        <begin position="46"/>
        <end position="66"/>
    </location>
</feature>
<evidence type="ECO:0000256" key="1">
    <source>
        <dbReference type="SAM" id="MobiDB-lite"/>
    </source>
</evidence>
<evidence type="ECO:0000313" key="4">
    <source>
        <dbReference type="EMBL" id="KAK3348410.1"/>
    </source>
</evidence>
<dbReference type="EMBL" id="JAUEPP010000003">
    <property type="protein sequence ID" value="KAK3348410.1"/>
    <property type="molecule type" value="Genomic_DNA"/>
</dbReference>
<keyword evidence="2" id="KW-1133">Transmembrane helix</keyword>
<gene>
    <name evidence="4" type="ORF">B0H65DRAFT_174983</name>
</gene>
<reference evidence="4" key="1">
    <citation type="journal article" date="2023" name="Mol. Phylogenet. Evol.">
        <title>Genome-scale phylogeny and comparative genomics of the fungal order Sordariales.</title>
        <authorList>
            <person name="Hensen N."/>
            <person name="Bonometti L."/>
            <person name="Westerberg I."/>
            <person name="Brannstrom I.O."/>
            <person name="Guillou S."/>
            <person name="Cros-Aarteil S."/>
            <person name="Calhoun S."/>
            <person name="Haridas S."/>
            <person name="Kuo A."/>
            <person name="Mondo S."/>
            <person name="Pangilinan J."/>
            <person name="Riley R."/>
            <person name="LaButti K."/>
            <person name="Andreopoulos B."/>
            <person name="Lipzen A."/>
            <person name="Chen C."/>
            <person name="Yan M."/>
            <person name="Daum C."/>
            <person name="Ng V."/>
            <person name="Clum A."/>
            <person name="Steindorff A."/>
            <person name="Ohm R.A."/>
            <person name="Martin F."/>
            <person name="Silar P."/>
            <person name="Natvig D.O."/>
            <person name="Lalanne C."/>
            <person name="Gautier V."/>
            <person name="Ament-Velasquez S.L."/>
            <person name="Kruys A."/>
            <person name="Hutchinson M.I."/>
            <person name="Powell A.J."/>
            <person name="Barry K."/>
            <person name="Miller A.N."/>
            <person name="Grigoriev I.V."/>
            <person name="Debuchy R."/>
            <person name="Gladieux P."/>
            <person name="Hiltunen Thoren M."/>
            <person name="Johannesson H."/>
        </authorList>
    </citation>
    <scope>NUCLEOTIDE SEQUENCE</scope>
    <source>
        <strain evidence="4">CBS 560.94</strain>
    </source>
</reference>
<keyword evidence="2" id="KW-0812">Transmembrane</keyword>
<sequence length="155" mass="16984">MPSSSTTRILLSSCLWPGLALALPTPSPQTDILSTRSKPPSLQSSWNIMGALFPCVFIIIAVYFLAERCYVRVNRGFDQVEFPQWPSSNLNEDGPDYQVVWLSDILGVMVTSDREIVGMARRQPPGEESWSGTTTTSTSSASSNAVPVPPTVYAW</sequence>
<organism evidence="4 5">
    <name type="scientific">Neurospora tetraspora</name>
    <dbReference type="NCBI Taxonomy" id="94610"/>
    <lineage>
        <taxon>Eukaryota</taxon>
        <taxon>Fungi</taxon>
        <taxon>Dikarya</taxon>
        <taxon>Ascomycota</taxon>
        <taxon>Pezizomycotina</taxon>
        <taxon>Sordariomycetes</taxon>
        <taxon>Sordariomycetidae</taxon>
        <taxon>Sordariales</taxon>
        <taxon>Sordariaceae</taxon>
        <taxon>Neurospora</taxon>
    </lineage>
</organism>
<feature type="chain" id="PRO_5042048765" evidence="3">
    <location>
        <begin position="23"/>
        <end position="155"/>
    </location>
</feature>
<keyword evidence="2" id="KW-0472">Membrane</keyword>
<dbReference type="Proteomes" id="UP001278500">
    <property type="component" value="Unassembled WGS sequence"/>
</dbReference>
<accession>A0AAE0MTB3</accession>